<dbReference type="PRINTS" id="PR00081">
    <property type="entry name" value="GDHRDH"/>
</dbReference>
<dbReference type="GO" id="GO:0016491">
    <property type="term" value="F:oxidoreductase activity"/>
    <property type="evidence" value="ECO:0007669"/>
    <property type="project" value="UniProtKB-KW"/>
</dbReference>
<dbReference type="Proteomes" id="UP000663829">
    <property type="component" value="Unassembled WGS sequence"/>
</dbReference>
<evidence type="ECO:0000313" key="6">
    <source>
        <dbReference type="Proteomes" id="UP000663829"/>
    </source>
</evidence>
<dbReference type="EMBL" id="CAJOBA010012167">
    <property type="protein sequence ID" value="CAF3873803.1"/>
    <property type="molecule type" value="Genomic_DNA"/>
</dbReference>
<dbReference type="EMBL" id="CAJNOK010010177">
    <property type="protein sequence ID" value="CAF1108323.1"/>
    <property type="molecule type" value="Genomic_DNA"/>
</dbReference>
<dbReference type="EMBL" id="CAJOBC010002467">
    <property type="protein sequence ID" value="CAF3734575.1"/>
    <property type="molecule type" value="Genomic_DNA"/>
</dbReference>
<reference evidence="2" key="1">
    <citation type="submission" date="2021-02" db="EMBL/GenBank/DDBJ databases">
        <authorList>
            <person name="Nowell W R."/>
        </authorList>
    </citation>
    <scope>NUCLEOTIDE SEQUENCE</scope>
</reference>
<keyword evidence="6" id="KW-1185">Reference proteome</keyword>
<dbReference type="Proteomes" id="UP000681722">
    <property type="component" value="Unassembled WGS sequence"/>
</dbReference>
<evidence type="ECO:0000313" key="4">
    <source>
        <dbReference type="EMBL" id="CAF3734575.1"/>
    </source>
</evidence>
<dbReference type="PANTHER" id="PTHR43157">
    <property type="entry name" value="PHOSPHATIDYLINOSITOL-GLYCAN BIOSYNTHESIS CLASS F PROTEIN-RELATED"/>
    <property type="match status" value="1"/>
</dbReference>
<sequence>MASGASHVVNATSDDVVQKLSTSGASSKKYVLITGGNAGIGYAAAQLFLSKKADICQYDVTIVGRSLERLNEAKLKLETTITPDNSNVIHIGLCDISSKLSVDTFIKEFKLNKIDYLINNAGVWLTEYTTSPESHLEMTFATNHLGKNILISSC</sequence>
<dbReference type="EMBL" id="CAJNOQ010002467">
    <property type="protein sequence ID" value="CAF0959865.1"/>
    <property type="molecule type" value="Genomic_DNA"/>
</dbReference>
<dbReference type="Proteomes" id="UP000682733">
    <property type="component" value="Unassembled WGS sequence"/>
</dbReference>
<organism evidence="2 6">
    <name type="scientific">Didymodactylos carnosus</name>
    <dbReference type="NCBI Taxonomy" id="1234261"/>
    <lineage>
        <taxon>Eukaryota</taxon>
        <taxon>Metazoa</taxon>
        <taxon>Spiralia</taxon>
        <taxon>Gnathifera</taxon>
        <taxon>Rotifera</taxon>
        <taxon>Eurotatoria</taxon>
        <taxon>Bdelloidea</taxon>
        <taxon>Philodinida</taxon>
        <taxon>Philodinidae</taxon>
        <taxon>Didymodactylos</taxon>
    </lineage>
</organism>
<proteinExistence type="predicted"/>
<evidence type="ECO:0000256" key="1">
    <source>
        <dbReference type="ARBA" id="ARBA00023002"/>
    </source>
</evidence>
<dbReference type="Proteomes" id="UP000677228">
    <property type="component" value="Unassembled WGS sequence"/>
</dbReference>
<accession>A0A814DY93</accession>
<dbReference type="SUPFAM" id="SSF51735">
    <property type="entry name" value="NAD(P)-binding Rossmann-fold domains"/>
    <property type="match status" value="1"/>
</dbReference>
<dbReference type="InterPro" id="IPR036291">
    <property type="entry name" value="NAD(P)-bd_dom_sf"/>
</dbReference>
<dbReference type="Gene3D" id="3.40.50.720">
    <property type="entry name" value="NAD(P)-binding Rossmann-like Domain"/>
    <property type="match status" value="1"/>
</dbReference>
<dbReference type="AlphaFoldDB" id="A0A814DY93"/>
<evidence type="ECO:0000313" key="2">
    <source>
        <dbReference type="EMBL" id="CAF0959865.1"/>
    </source>
</evidence>
<dbReference type="PANTHER" id="PTHR43157:SF31">
    <property type="entry name" value="PHOSPHATIDYLINOSITOL-GLYCAN BIOSYNTHESIS CLASS F PROTEIN"/>
    <property type="match status" value="1"/>
</dbReference>
<protein>
    <submittedName>
        <fullName evidence="2">Uncharacterized protein</fullName>
    </submittedName>
</protein>
<evidence type="ECO:0000313" key="5">
    <source>
        <dbReference type="EMBL" id="CAF3873803.1"/>
    </source>
</evidence>
<dbReference type="InterPro" id="IPR002347">
    <property type="entry name" value="SDR_fam"/>
</dbReference>
<dbReference type="OrthoDB" id="191139at2759"/>
<comment type="caution">
    <text evidence="2">The sequence shown here is derived from an EMBL/GenBank/DDBJ whole genome shotgun (WGS) entry which is preliminary data.</text>
</comment>
<dbReference type="Pfam" id="PF00106">
    <property type="entry name" value="adh_short"/>
    <property type="match status" value="1"/>
</dbReference>
<gene>
    <name evidence="2" type="ORF">GPM918_LOCUS11696</name>
    <name evidence="3" type="ORF">OVA965_LOCUS19637</name>
    <name evidence="4" type="ORF">SRO942_LOCUS11697</name>
    <name evidence="5" type="ORF">TMI583_LOCUS19743</name>
</gene>
<name>A0A814DY93_9BILA</name>
<evidence type="ECO:0000313" key="3">
    <source>
        <dbReference type="EMBL" id="CAF1108323.1"/>
    </source>
</evidence>
<keyword evidence="1" id="KW-0560">Oxidoreductase</keyword>